<evidence type="ECO:0000256" key="4">
    <source>
        <dbReference type="ARBA" id="ARBA00022980"/>
    </source>
</evidence>
<reference evidence="10 11" key="1">
    <citation type="submission" date="2018-10" db="EMBL/GenBank/DDBJ databases">
        <title>Thermophilic Lithotrophy and Phototrophy in an Intertidal, Iron-rich, Geothermal Spring.</title>
        <authorList>
            <person name="Ward L.M."/>
            <person name="Idei A."/>
            <person name="Nakagawa M."/>
            <person name="Ueno Y."/>
            <person name="Fischer W."/>
            <person name="Mcglynn S.E."/>
        </authorList>
    </citation>
    <scope>NUCLEOTIDE SEQUENCE [LARGE SCALE GENOMIC DNA]</scope>
    <source>
        <strain evidence="10">J137</strain>
    </source>
</reference>
<dbReference type="AlphaFoldDB" id="A0A3M0Z1V6"/>
<accession>A0A3M0Z1V6</accession>
<evidence type="ECO:0000256" key="3">
    <source>
        <dbReference type="ARBA" id="ARBA00022884"/>
    </source>
</evidence>
<dbReference type="GO" id="GO:0003729">
    <property type="term" value="F:mRNA binding"/>
    <property type="evidence" value="ECO:0007669"/>
    <property type="project" value="UniProtKB-UniRule"/>
</dbReference>
<dbReference type="GO" id="GO:0003735">
    <property type="term" value="F:structural constituent of ribosome"/>
    <property type="evidence" value="ECO:0007669"/>
    <property type="project" value="InterPro"/>
</dbReference>
<comment type="subunit">
    <text evidence="8">Part of the 30S ribosomal subunit. Forms a tight complex with proteins S10 and S14.</text>
</comment>
<dbReference type="CDD" id="cd02412">
    <property type="entry name" value="KH-II_30S_S3"/>
    <property type="match status" value="1"/>
</dbReference>
<dbReference type="PANTHER" id="PTHR11760">
    <property type="entry name" value="30S/40S RIBOSOMAL PROTEIN S3"/>
    <property type="match status" value="1"/>
</dbReference>
<evidence type="ECO:0000313" key="10">
    <source>
        <dbReference type="EMBL" id="RMD77011.1"/>
    </source>
</evidence>
<evidence type="ECO:0000256" key="1">
    <source>
        <dbReference type="ARBA" id="ARBA00010761"/>
    </source>
</evidence>
<feature type="domain" description="KH type-2" evidence="9">
    <location>
        <begin position="43"/>
        <end position="111"/>
    </location>
</feature>
<dbReference type="FunFam" id="3.30.300.20:FF:000001">
    <property type="entry name" value="30S ribosomal protein S3"/>
    <property type="match status" value="1"/>
</dbReference>
<keyword evidence="5 8" id="KW-0687">Ribonucleoprotein</keyword>
<dbReference type="HAMAP" id="MF_01309_B">
    <property type="entry name" value="Ribosomal_uS3_B"/>
    <property type="match status" value="1"/>
</dbReference>
<dbReference type="NCBIfam" id="TIGR01009">
    <property type="entry name" value="rpsC_bact"/>
    <property type="match status" value="1"/>
</dbReference>
<dbReference type="InterPro" id="IPR004087">
    <property type="entry name" value="KH_dom"/>
</dbReference>
<dbReference type="SMART" id="SM00322">
    <property type="entry name" value="KH"/>
    <property type="match status" value="1"/>
</dbReference>
<evidence type="ECO:0000256" key="5">
    <source>
        <dbReference type="ARBA" id="ARBA00023274"/>
    </source>
</evidence>
<name>A0A3M0Z1V6_9BACT</name>
<dbReference type="Pfam" id="PF07650">
    <property type="entry name" value="KH_2"/>
    <property type="match status" value="1"/>
</dbReference>
<dbReference type="GO" id="GO:0022627">
    <property type="term" value="C:cytosolic small ribosomal subunit"/>
    <property type="evidence" value="ECO:0007669"/>
    <property type="project" value="TreeGrafter"/>
</dbReference>
<dbReference type="InterPro" id="IPR057258">
    <property type="entry name" value="Ribosomal_uS3"/>
</dbReference>
<dbReference type="Proteomes" id="UP000269410">
    <property type="component" value="Unassembled WGS sequence"/>
</dbReference>
<dbReference type="InterPro" id="IPR036419">
    <property type="entry name" value="Ribosomal_S3_C_sf"/>
</dbReference>
<gene>
    <name evidence="8" type="primary">rpsC</name>
    <name evidence="10" type="ORF">D6810_02295</name>
</gene>
<dbReference type="GO" id="GO:0019843">
    <property type="term" value="F:rRNA binding"/>
    <property type="evidence" value="ECO:0007669"/>
    <property type="project" value="UniProtKB-UniRule"/>
</dbReference>
<keyword evidence="3 8" id="KW-0694">RNA-binding</keyword>
<dbReference type="Pfam" id="PF00189">
    <property type="entry name" value="Ribosomal_S3_C"/>
    <property type="match status" value="1"/>
</dbReference>
<dbReference type="PANTHER" id="PTHR11760:SF19">
    <property type="entry name" value="SMALL RIBOSOMAL SUBUNIT PROTEIN US3C"/>
    <property type="match status" value="1"/>
</dbReference>
<evidence type="ECO:0000256" key="8">
    <source>
        <dbReference type="HAMAP-Rule" id="MF_01309"/>
    </source>
</evidence>
<sequence>MARGSHKVNPVIFRMTVNKIWDSRWFASDKSVYIENLKQDFEIRKIVTKDLAAAGVAKIVIDRGIKKVFLSVYVARPGVAIGRNGVGISNLKEKLEKKFKMTFEIKLYEVKKPEACAALIAEAIAEQCERRVAPKIAVQKVLESVKNIPEVKGISIWVRGRIKGVDMARVEKYSEGFVPRHSIRADIDYAFVEARVPRAGKHGIKVWVNLGERNTYVL</sequence>
<protein>
    <recommendedName>
        <fullName evidence="7 8">Small ribosomal subunit protein uS3</fullName>
    </recommendedName>
</protein>
<dbReference type="Gene3D" id="3.30.300.20">
    <property type="match status" value="1"/>
</dbReference>
<comment type="caution">
    <text evidence="10">The sequence shown here is derived from an EMBL/GenBank/DDBJ whole genome shotgun (WGS) entry which is preliminary data.</text>
</comment>
<dbReference type="SUPFAM" id="SSF54814">
    <property type="entry name" value="Prokaryotic type KH domain (KH-domain type II)"/>
    <property type="match status" value="1"/>
</dbReference>
<evidence type="ECO:0000256" key="6">
    <source>
        <dbReference type="ARBA" id="ARBA00024998"/>
    </source>
</evidence>
<keyword evidence="2 8" id="KW-0699">rRNA-binding</keyword>
<comment type="function">
    <text evidence="6 8">Binds the lower part of the 30S subunit head. Binds mRNA in the 70S ribosome, positioning it for translation.</text>
</comment>
<dbReference type="InterPro" id="IPR009019">
    <property type="entry name" value="KH_sf_prok-type"/>
</dbReference>
<dbReference type="InterPro" id="IPR004044">
    <property type="entry name" value="KH_dom_type_2"/>
</dbReference>
<proteinExistence type="inferred from homology"/>
<dbReference type="Gene3D" id="3.30.1140.32">
    <property type="entry name" value="Ribosomal protein S3, C-terminal domain"/>
    <property type="match status" value="1"/>
</dbReference>
<dbReference type="PROSITE" id="PS50823">
    <property type="entry name" value="KH_TYPE_2"/>
    <property type="match status" value="1"/>
</dbReference>
<dbReference type="InterPro" id="IPR001351">
    <property type="entry name" value="Ribosomal_uS3_C"/>
</dbReference>
<evidence type="ECO:0000259" key="9">
    <source>
        <dbReference type="PROSITE" id="PS50823"/>
    </source>
</evidence>
<dbReference type="GO" id="GO:0006412">
    <property type="term" value="P:translation"/>
    <property type="evidence" value="ECO:0007669"/>
    <property type="project" value="UniProtKB-UniRule"/>
</dbReference>
<evidence type="ECO:0000313" key="11">
    <source>
        <dbReference type="Proteomes" id="UP000269410"/>
    </source>
</evidence>
<dbReference type="EMBL" id="RFKV01000074">
    <property type="protein sequence ID" value="RMD77011.1"/>
    <property type="molecule type" value="Genomic_DNA"/>
</dbReference>
<dbReference type="SUPFAM" id="SSF54821">
    <property type="entry name" value="Ribosomal protein S3 C-terminal domain"/>
    <property type="match status" value="1"/>
</dbReference>
<dbReference type="InterPro" id="IPR015946">
    <property type="entry name" value="KH_dom-like_a/b"/>
</dbReference>
<comment type="similarity">
    <text evidence="1 8">Belongs to the universal ribosomal protein uS3 family.</text>
</comment>
<organism evidence="10 11">
    <name type="scientific">Candidatus Dojkabacteria bacterium</name>
    <dbReference type="NCBI Taxonomy" id="2099670"/>
    <lineage>
        <taxon>Bacteria</taxon>
        <taxon>Candidatus Dojkabacteria</taxon>
    </lineage>
</organism>
<evidence type="ECO:0000256" key="7">
    <source>
        <dbReference type="ARBA" id="ARBA00035257"/>
    </source>
</evidence>
<dbReference type="InterPro" id="IPR005704">
    <property type="entry name" value="Ribosomal_uS3_bac-typ"/>
</dbReference>
<keyword evidence="4 8" id="KW-0689">Ribosomal protein</keyword>
<evidence type="ECO:0000256" key="2">
    <source>
        <dbReference type="ARBA" id="ARBA00022730"/>
    </source>
</evidence>